<proteinExistence type="predicted"/>
<gene>
    <name evidence="2" type="ORF">Q4535_06390</name>
    <name evidence="1" type="ORF">QLT01_01960</name>
</gene>
<evidence type="ECO:0000313" key="2">
    <source>
        <dbReference type="EMBL" id="MDO6671747.1"/>
    </source>
</evidence>
<reference evidence="2" key="2">
    <citation type="submission" date="2023-07" db="EMBL/GenBank/DDBJ databases">
        <title>Genome content predicts the carbon catabolic preferences of heterotrophic bacteria.</title>
        <authorList>
            <person name="Gralka M."/>
        </authorList>
    </citation>
    <scope>NUCLEOTIDE SEQUENCE</scope>
    <source>
        <strain evidence="2">C2R13</strain>
    </source>
</reference>
<reference evidence="4" key="3">
    <citation type="submission" date="2023-07" db="EMBL/GenBank/DDBJ databases">
        <title>Genome-based characterization of strain KMM 296 and proposal for reclassification of Cobetia litoralis and Cobetia pacifica, and emended description of the species Cobetia amphilecti and Cobetia marina.</title>
        <authorList>
            <person name="Balabanova L."/>
            <person name="Nedashkovskaya O."/>
        </authorList>
    </citation>
    <scope>NUCLEOTIDE SEQUENCE [LARGE SCALE GENOMIC DNA]</scope>
    <source>
        <strain evidence="4">NRIC 0815</strain>
    </source>
</reference>
<protein>
    <submittedName>
        <fullName evidence="2">Uncharacterized protein</fullName>
    </submittedName>
</protein>
<keyword evidence="4" id="KW-1185">Reference proteome</keyword>
<organism evidence="2 3">
    <name type="scientific">Cobetia amphilecti</name>
    <dbReference type="NCBI Taxonomy" id="1055104"/>
    <lineage>
        <taxon>Bacteria</taxon>
        <taxon>Pseudomonadati</taxon>
        <taxon>Pseudomonadota</taxon>
        <taxon>Gammaproteobacteria</taxon>
        <taxon>Oceanospirillales</taxon>
        <taxon>Halomonadaceae</taxon>
        <taxon>Cobetia</taxon>
    </lineage>
</organism>
<reference evidence="1" key="4">
    <citation type="submission" date="2024-05" db="EMBL/GenBank/DDBJ databases">
        <title>Genome-based characterization of strain KMM 296 and proposal for reclassification of Cobetia litoralis and Cobetia pacifica, and emended description of the species Cobetia amphilecti and Cobetia marina.</title>
        <authorList>
            <person name="Balabanova L."/>
            <person name="Nedashkovskaya O."/>
        </authorList>
    </citation>
    <scope>NUCLEOTIDE SEQUENCE</scope>
    <source>
        <strain evidence="1">NRIC 0815</strain>
    </source>
</reference>
<dbReference type="EMBL" id="JAUORK010000005">
    <property type="protein sequence ID" value="MDO6671747.1"/>
    <property type="molecule type" value="Genomic_DNA"/>
</dbReference>
<dbReference type="Proteomes" id="UP001229025">
    <property type="component" value="Unassembled WGS sequence"/>
</dbReference>
<reference evidence="1" key="1">
    <citation type="submission" date="2023-04" db="EMBL/GenBank/DDBJ databases">
        <authorList>
            <person name="Otstavnykh N."/>
            <person name="Seitkalieva A."/>
            <person name="Bystritskaya E."/>
        </authorList>
    </citation>
    <scope>NUCLEOTIDE SEQUENCE</scope>
    <source>
        <strain evidence="1">NRIC 0815</strain>
    </source>
</reference>
<name>A0AAP4TWL8_9GAMM</name>
<dbReference type="EMBL" id="JASCSA010000001">
    <property type="protein sequence ID" value="MDI5883118.1"/>
    <property type="molecule type" value="Genomic_DNA"/>
</dbReference>
<dbReference type="RefSeq" id="WP_043332181.1">
    <property type="nucleotide sequence ID" value="NZ_CANLSP010000001.1"/>
</dbReference>
<dbReference type="Proteomes" id="UP001170481">
    <property type="component" value="Unassembled WGS sequence"/>
</dbReference>
<evidence type="ECO:0000313" key="4">
    <source>
        <dbReference type="Proteomes" id="UP001229025"/>
    </source>
</evidence>
<evidence type="ECO:0000313" key="1">
    <source>
        <dbReference type="EMBL" id="MDI5883118.1"/>
    </source>
</evidence>
<sequence>MTLESLARALQHGMVPVVEVMSLDGIYKVRIHHCHGISDLTRNDHSALWFKGTGEIRDLMGARGISHGVLTWADQWGDEMIGVESRSLNQEELLAWGTRICFK</sequence>
<dbReference type="AlphaFoldDB" id="A0AAP4TWL8"/>
<accession>A0AAP4TWL8</accession>
<evidence type="ECO:0000313" key="3">
    <source>
        <dbReference type="Proteomes" id="UP001170481"/>
    </source>
</evidence>
<comment type="caution">
    <text evidence="2">The sequence shown here is derived from an EMBL/GenBank/DDBJ whole genome shotgun (WGS) entry which is preliminary data.</text>
</comment>